<evidence type="ECO:0000313" key="2">
    <source>
        <dbReference type="Proteomes" id="UP001222027"/>
    </source>
</evidence>
<evidence type="ECO:0008006" key="3">
    <source>
        <dbReference type="Google" id="ProtNLM"/>
    </source>
</evidence>
<dbReference type="PANTHER" id="PTHR11439">
    <property type="entry name" value="GAG-POL-RELATED RETROTRANSPOSON"/>
    <property type="match status" value="1"/>
</dbReference>
<dbReference type="EMBL" id="JAQQAF010000009">
    <property type="protein sequence ID" value="KAJ8459624.1"/>
    <property type="molecule type" value="Genomic_DNA"/>
</dbReference>
<protein>
    <recommendedName>
        <fullName evidence="3">Reverse transcriptase Ty1/copia-type domain-containing protein</fullName>
    </recommendedName>
</protein>
<organism evidence="1 2">
    <name type="scientific">Ensete ventricosum</name>
    <name type="common">Abyssinian banana</name>
    <name type="synonym">Musa ensete</name>
    <dbReference type="NCBI Taxonomy" id="4639"/>
    <lineage>
        <taxon>Eukaryota</taxon>
        <taxon>Viridiplantae</taxon>
        <taxon>Streptophyta</taxon>
        <taxon>Embryophyta</taxon>
        <taxon>Tracheophyta</taxon>
        <taxon>Spermatophyta</taxon>
        <taxon>Magnoliopsida</taxon>
        <taxon>Liliopsida</taxon>
        <taxon>Zingiberales</taxon>
        <taxon>Musaceae</taxon>
        <taxon>Ensete</taxon>
    </lineage>
</organism>
<dbReference type="PANTHER" id="PTHR11439:SF496">
    <property type="entry name" value="RNA-DIRECTED DNA POLYMERASE"/>
    <property type="match status" value="1"/>
</dbReference>
<comment type="caution">
    <text evidence="1">The sequence shown here is derived from an EMBL/GenBank/DDBJ whole genome shotgun (WGS) entry which is preliminary data.</text>
</comment>
<name>A0AAV8PL16_ENSVE</name>
<dbReference type="AlphaFoldDB" id="A0AAV8PL16"/>
<accession>A0AAV8PL16</accession>
<proteinExistence type="predicted"/>
<evidence type="ECO:0000313" key="1">
    <source>
        <dbReference type="EMBL" id="KAJ8459624.1"/>
    </source>
</evidence>
<gene>
    <name evidence="1" type="ORF">OPV22_032550</name>
</gene>
<sequence>MSGLSQFRYIDSIVKRFGIENFKRGLIPMRHEISLSRSMSPKTPEERADMDKIPYALAIGSIMYVMLCTRPDIAHALSVTSKYQADPGLEHWKAVKCILKYLRRTKDLLLVYGGGSLQVEGYIDSSFQSDIDDSKSNSSDSIVPVVYLVLRLETPMMPCMSTPFFDARLTGLESFRSGTVGYRDW</sequence>
<dbReference type="Proteomes" id="UP001222027">
    <property type="component" value="Unassembled WGS sequence"/>
</dbReference>
<keyword evidence="2" id="KW-1185">Reference proteome</keyword>
<reference evidence="1 2" key="1">
    <citation type="submission" date="2022-12" db="EMBL/GenBank/DDBJ databases">
        <title>Chromosome-scale assembly of the Ensete ventricosum genome.</title>
        <authorList>
            <person name="Dussert Y."/>
            <person name="Stocks J."/>
            <person name="Wendawek A."/>
            <person name="Woldeyes F."/>
            <person name="Nichols R.A."/>
            <person name="Borrell J.S."/>
        </authorList>
    </citation>
    <scope>NUCLEOTIDE SEQUENCE [LARGE SCALE GENOMIC DNA]</scope>
    <source>
        <strain evidence="2">cv. Maze</strain>
        <tissue evidence="1">Seeds</tissue>
    </source>
</reference>